<dbReference type="PANTHER" id="PTHR21240">
    <property type="entry name" value="2-AMINO-3-CARBOXYLMUCONATE-6-SEMIALDEHYDE DECARBOXYLASE"/>
    <property type="match status" value="1"/>
</dbReference>
<dbReference type="Proteomes" id="UP000003980">
    <property type="component" value="Unassembled WGS sequence"/>
</dbReference>
<keyword evidence="1" id="KW-0456">Lyase</keyword>
<evidence type="ECO:0000259" key="2">
    <source>
        <dbReference type="Pfam" id="PF04909"/>
    </source>
</evidence>
<dbReference type="GO" id="GO:0016787">
    <property type="term" value="F:hydrolase activity"/>
    <property type="evidence" value="ECO:0007669"/>
    <property type="project" value="UniProtKB-KW"/>
</dbReference>
<dbReference type="Gene3D" id="3.20.20.140">
    <property type="entry name" value="Metal-dependent hydrolases"/>
    <property type="match status" value="1"/>
</dbReference>
<dbReference type="AlphaFoldDB" id="H2C3Y1"/>
<dbReference type="CDD" id="cd01292">
    <property type="entry name" value="metallo-dependent_hydrolases"/>
    <property type="match status" value="1"/>
</dbReference>
<dbReference type="STRING" id="671065.MetMK1DRAFT_00002260"/>
<dbReference type="GO" id="GO:0016831">
    <property type="term" value="F:carboxy-lyase activity"/>
    <property type="evidence" value="ECO:0007669"/>
    <property type="project" value="InterPro"/>
</dbReference>
<evidence type="ECO:0000313" key="3">
    <source>
        <dbReference type="EMBL" id="EHP69724.1"/>
    </source>
</evidence>
<reference evidence="3 4" key="1">
    <citation type="submission" date="2012-01" db="EMBL/GenBank/DDBJ databases">
        <title>Improved High-Quality Draft sequence of Metallosphaera yellowstonensis MK1.</title>
        <authorList>
            <consortium name="US DOE Joint Genome Institute"/>
            <person name="Lucas S."/>
            <person name="Han J."/>
            <person name="Cheng J.-F."/>
            <person name="Goodwin L."/>
            <person name="Pitluck S."/>
            <person name="Peters L."/>
            <person name="Teshima H."/>
            <person name="Detter J.C."/>
            <person name="Han C."/>
            <person name="Tapia R."/>
            <person name="Land M."/>
            <person name="Hauser L."/>
            <person name="Kyrpides N."/>
            <person name="Kozubal M."/>
            <person name="Macur R.E."/>
            <person name="Jay Z."/>
            <person name="Inskeep W."/>
            <person name="Woyke T."/>
        </authorList>
    </citation>
    <scope>NUCLEOTIDE SEQUENCE [LARGE SCALE GENOMIC DNA]</scope>
    <source>
        <strain evidence="3 4">MK1</strain>
    </source>
</reference>
<dbReference type="Pfam" id="PF04909">
    <property type="entry name" value="Amidohydro_2"/>
    <property type="match status" value="1"/>
</dbReference>
<gene>
    <name evidence="3" type="ORF">MetMK1DRAFT_00002260</name>
</gene>
<evidence type="ECO:0000256" key="1">
    <source>
        <dbReference type="ARBA" id="ARBA00023239"/>
    </source>
</evidence>
<dbReference type="eggNOG" id="arCOG01933">
    <property type="taxonomic scope" value="Archaea"/>
</dbReference>
<dbReference type="InterPro" id="IPR032466">
    <property type="entry name" value="Metal_Hydrolase"/>
</dbReference>
<evidence type="ECO:0000313" key="4">
    <source>
        <dbReference type="Proteomes" id="UP000003980"/>
    </source>
</evidence>
<organism evidence="3 4">
    <name type="scientific">Metallosphaera yellowstonensis MK1</name>
    <dbReference type="NCBI Taxonomy" id="671065"/>
    <lineage>
        <taxon>Archaea</taxon>
        <taxon>Thermoproteota</taxon>
        <taxon>Thermoprotei</taxon>
        <taxon>Sulfolobales</taxon>
        <taxon>Sulfolobaceae</taxon>
        <taxon>Metallosphaera</taxon>
    </lineage>
</organism>
<keyword evidence="3" id="KW-0378">Hydrolase</keyword>
<dbReference type="HOGENOM" id="CLU_044590_4_0_2"/>
<name>H2C3Y1_9CREN</name>
<sequence length="275" mass="31721">MRPETKFMIKVTDSHVHYHIFLRRIPQHCSSFLANVEDTRFELTYQDLEVEKAMLVPSHPCWSQDCSDGFDINLEVSRKNPELFLLWGEVNPVTCDVKKELERQYSLGIVGIKLHPVHHGFPPNGYREEEGGDKNLEFIYQFAQDNRLPVLVHTGTSVGVKSRNKFGDPMLLDDVIKDFNLNLILAHAGRPIWYESAFFLARNYPNVYLEISSIPPKNLLKVLPRLPEIKEKVIYGSDFPAYRGQNLAKHAWEVFLQVKDQGVMSDNVMRLIAKV</sequence>
<dbReference type="InterPro" id="IPR006680">
    <property type="entry name" value="Amidohydro-rel"/>
</dbReference>
<dbReference type="InterPro" id="IPR032465">
    <property type="entry name" value="ACMSD"/>
</dbReference>
<keyword evidence="4" id="KW-1185">Reference proteome</keyword>
<dbReference type="SUPFAM" id="SSF51556">
    <property type="entry name" value="Metallo-dependent hydrolases"/>
    <property type="match status" value="1"/>
</dbReference>
<dbReference type="EMBL" id="JH597761">
    <property type="protein sequence ID" value="EHP69724.1"/>
    <property type="molecule type" value="Genomic_DNA"/>
</dbReference>
<accession>H2C3Y1</accession>
<dbReference type="PANTHER" id="PTHR21240:SF19">
    <property type="entry name" value="CATALYTIC_ HYDROLASE"/>
    <property type="match status" value="1"/>
</dbReference>
<feature type="domain" description="Amidohydrolase-related" evidence="2">
    <location>
        <begin position="96"/>
        <end position="252"/>
    </location>
</feature>
<protein>
    <submittedName>
        <fullName evidence="3">Putative TIM-barrel fold metal-dependent hydrolase</fullName>
    </submittedName>
</protein>
<proteinExistence type="predicted"/>